<accession>A0ABP9AIB4</accession>
<feature type="domain" description="FecR protein" evidence="2">
    <location>
        <begin position="192"/>
        <end position="284"/>
    </location>
</feature>
<dbReference type="InterPro" id="IPR006860">
    <property type="entry name" value="FecR"/>
</dbReference>
<keyword evidence="5" id="KW-1185">Reference proteome</keyword>
<protein>
    <submittedName>
        <fullName evidence="4">DUF4974 domain-containing protein</fullName>
    </submittedName>
</protein>
<keyword evidence="1" id="KW-1133">Transmembrane helix</keyword>
<evidence type="ECO:0000256" key="1">
    <source>
        <dbReference type="SAM" id="Phobius"/>
    </source>
</evidence>
<dbReference type="EMBL" id="BAABIQ010000003">
    <property type="protein sequence ID" value="GAA4781520.1"/>
    <property type="molecule type" value="Genomic_DNA"/>
</dbReference>
<dbReference type="InterPro" id="IPR012373">
    <property type="entry name" value="Ferrdict_sens_TM"/>
</dbReference>
<dbReference type="Proteomes" id="UP001501411">
    <property type="component" value="Unassembled WGS sequence"/>
</dbReference>
<name>A0ABP9AIB4_9SPHI</name>
<keyword evidence="1" id="KW-0812">Transmembrane</keyword>
<evidence type="ECO:0000259" key="2">
    <source>
        <dbReference type="Pfam" id="PF04773"/>
    </source>
</evidence>
<dbReference type="Gene3D" id="3.55.50.30">
    <property type="match status" value="1"/>
</dbReference>
<reference evidence="5" key="1">
    <citation type="journal article" date="2019" name="Int. J. Syst. Evol. Microbiol.">
        <title>The Global Catalogue of Microorganisms (GCM) 10K type strain sequencing project: providing services to taxonomists for standard genome sequencing and annotation.</title>
        <authorList>
            <consortium name="The Broad Institute Genomics Platform"/>
            <consortium name="The Broad Institute Genome Sequencing Center for Infectious Disease"/>
            <person name="Wu L."/>
            <person name="Ma J."/>
        </authorList>
    </citation>
    <scope>NUCLEOTIDE SEQUENCE [LARGE SCALE GENOMIC DNA]</scope>
    <source>
        <strain evidence="5">JCM 18200</strain>
    </source>
</reference>
<feature type="transmembrane region" description="Helical" evidence="1">
    <location>
        <begin position="91"/>
        <end position="109"/>
    </location>
</feature>
<dbReference type="PANTHER" id="PTHR30273">
    <property type="entry name" value="PERIPLASMIC SIGNAL SENSOR AND SIGMA FACTOR ACTIVATOR FECR-RELATED"/>
    <property type="match status" value="1"/>
</dbReference>
<dbReference type="RefSeq" id="WP_345230250.1">
    <property type="nucleotide sequence ID" value="NZ_BAABIQ010000003.1"/>
</dbReference>
<evidence type="ECO:0000313" key="4">
    <source>
        <dbReference type="EMBL" id="GAA4781520.1"/>
    </source>
</evidence>
<dbReference type="Pfam" id="PF16344">
    <property type="entry name" value="FecR_C"/>
    <property type="match status" value="1"/>
</dbReference>
<keyword evidence="1" id="KW-0472">Membrane</keyword>
<evidence type="ECO:0000313" key="5">
    <source>
        <dbReference type="Proteomes" id="UP001501411"/>
    </source>
</evidence>
<dbReference type="PANTHER" id="PTHR30273:SF2">
    <property type="entry name" value="PROTEIN FECR"/>
    <property type="match status" value="1"/>
</dbReference>
<dbReference type="InterPro" id="IPR032508">
    <property type="entry name" value="FecR_C"/>
</dbReference>
<organism evidence="4 5">
    <name type="scientific">Olivibacter ginsenosidimutans</name>
    <dbReference type="NCBI Taxonomy" id="1176537"/>
    <lineage>
        <taxon>Bacteria</taxon>
        <taxon>Pseudomonadati</taxon>
        <taxon>Bacteroidota</taxon>
        <taxon>Sphingobacteriia</taxon>
        <taxon>Sphingobacteriales</taxon>
        <taxon>Sphingobacteriaceae</taxon>
        <taxon>Olivibacter</taxon>
    </lineage>
</organism>
<dbReference type="Pfam" id="PF04773">
    <property type="entry name" value="FecR"/>
    <property type="match status" value="1"/>
</dbReference>
<proteinExistence type="predicted"/>
<sequence>MEYKKDIQQLFVDFLHNDYTKEDLEQLIAYFGEEHSLEMLREKIEKELAAEMKDDDVRVKRLVRRLDERLLKQLGETPILPLPKRRSHVQWLAWVGTAAAVIAMLVLWLRQPDAARDTPLVAAQKQLPTNDVLPGESQATLILADGKQFNLDGKEKFSQSVNGAQISSNHGELIYEQKSATDEVAHEPLNTLVVPKAGTFQMRLPDGTRVWLNAYSQLRFPKSFSAHERKVWVTGEAYFEVAKDAKRPFSVQVGETLIKALGTAFNVRAYNEGETSATLTDGSIQVTYKDQSVKLIPGQQALLNPSAKLTVRRVDLESATAWKDGYFYFKKEPFEKIIQDVALWYDVTIHDEGPVPNELYSGSVDRQAKLSEVLEMLRAVSETRFELKGRELYIVH</sequence>
<dbReference type="Gene3D" id="2.60.120.1440">
    <property type="match status" value="1"/>
</dbReference>
<gene>
    <name evidence="4" type="ORF">GCM10023231_06340</name>
</gene>
<evidence type="ECO:0000259" key="3">
    <source>
        <dbReference type="Pfam" id="PF16344"/>
    </source>
</evidence>
<comment type="caution">
    <text evidence="4">The sequence shown here is derived from an EMBL/GenBank/DDBJ whole genome shotgun (WGS) entry which is preliminary data.</text>
</comment>
<feature type="domain" description="Protein FecR C-terminal" evidence="3">
    <location>
        <begin position="326"/>
        <end position="394"/>
    </location>
</feature>